<dbReference type="InterPro" id="IPR014710">
    <property type="entry name" value="RmlC-like_jellyroll"/>
</dbReference>
<dbReference type="InterPro" id="IPR010982">
    <property type="entry name" value="Lambda_DNA-bd_dom_sf"/>
</dbReference>
<organism evidence="3 4">
    <name type="scientific">Alkalicoccobacillus gibsonii</name>
    <dbReference type="NCBI Taxonomy" id="79881"/>
    <lineage>
        <taxon>Bacteria</taxon>
        <taxon>Bacillati</taxon>
        <taxon>Bacillota</taxon>
        <taxon>Bacilli</taxon>
        <taxon>Bacillales</taxon>
        <taxon>Bacillaceae</taxon>
        <taxon>Alkalicoccobacillus</taxon>
    </lineage>
</organism>
<dbReference type="CDD" id="cd00093">
    <property type="entry name" value="HTH_XRE"/>
    <property type="match status" value="1"/>
</dbReference>
<dbReference type="InterPro" id="IPR011051">
    <property type="entry name" value="RmlC_Cupin_sf"/>
</dbReference>
<reference evidence="3 4" key="1">
    <citation type="submission" date="2024-03" db="EMBL/GenBank/DDBJ databases">
        <title>Bacilli Hybrid Assemblies.</title>
        <authorList>
            <person name="Kovac J."/>
        </authorList>
    </citation>
    <scope>NUCLEOTIDE SEQUENCE [LARGE SCALE GENOMIC DNA]</scope>
    <source>
        <strain evidence="3 4">FSL R7-0666</strain>
    </source>
</reference>
<dbReference type="Gene3D" id="2.60.120.10">
    <property type="entry name" value="Jelly Rolls"/>
    <property type="match status" value="1"/>
</dbReference>
<feature type="domain" description="HTH cro/C1-type" evidence="2">
    <location>
        <begin position="18"/>
        <end position="72"/>
    </location>
</feature>
<evidence type="ECO:0000259" key="2">
    <source>
        <dbReference type="PROSITE" id="PS50943"/>
    </source>
</evidence>
<evidence type="ECO:0000313" key="4">
    <source>
        <dbReference type="Proteomes" id="UP001418796"/>
    </source>
</evidence>
<keyword evidence="1" id="KW-0238">DNA-binding</keyword>
<dbReference type="EMBL" id="JBCITK010000001">
    <property type="protein sequence ID" value="MEN0643372.1"/>
    <property type="molecule type" value="Genomic_DNA"/>
</dbReference>
<gene>
    <name evidence="3" type="ORF">MKY91_09475</name>
</gene>
<dbReference type="CDD" id="cd02209">
    <property type="entry name" value="cupin_XRE_C"/>
    <property type="match status" value="1"/>
</dbReference>
<dbReference type="PANTHER" id="PTHR46797">
    <property type="entry name" value="HTH-TYPE TRANSCRIPTIONAL REGULATOR"/>
    <property type="match status" value="1"/>
</dbReference>
<keyword evidence="4" id="KW-1185">Reference proteome</keyword>
<dbReference type="PANTHER" id="PTHR46797:SF24">
    <property type="entry name" value="DNA-BINDING PHAGE PROTEIN"/>
    <property type="match status" value="1"/>
</dbReference>
<dbReference type="Pfam" id="PF01381">
    <property type="entry name" value="HTH_3"/>
    <property type="match status" value="1"/>
</dbReference>
<comment type="caution">
    <text evidence="3">The sequence shown here is derived from an EMBL/GenBank/DDBJ whole genome shotgun (WGS) entry which is preliminary data.</text>
</comment>
<accession>A0ABU9VHI6</accession>
<proteinExistence type="predicted"/>
<dbReference type="RefSeq" id="WP_343130309.1">
    <property type="nucleotide sequence ID" value="NZ_JBCITK010000001.1"/>
</dbReference>
<dbReference type="Gene3D" id="1.10.260.40">
    <property type="entry name" value="lambda repressor-like DNA-binding domains"/>
    <property type="match status" value="1"/>
</dbReference>
<evidence type="ECO:0000313" key="3">
    <source>
        <dbReference type="EMBL" id="MEN0643372.1"/>
    </source>
</evidence>
<evidence type="ECO:0000256" key="1">
    <source>
        <dbReference type="ARBA" id="ARBA00023125"/>
    </source>
</evidence>
<sequence length="189" mass="21378">MNRYQDEKQLATQIGSTLRKVRTEKRLSIQELADRSSVSALTLGKIERGEANPSLAVIWKIANALSIPISALLKEAEDVQISRSHDGNKVYSVDGVCLLEPMFDDRVYGPVEVHRAFLKPHSTYRPGKHQEGVVEYVTVMKGEVTVWIEERPTVLSIYDAVKFEADVEHAYENRTNEEAVLHFVMTYSS</sequence>
<dbReference type="InterPro" id="IPR050807">
    <property type="entry name" value="TransReg_Diox_bact_type"/>
</dbReference>
<dbReference type="PROSITE" id="PS50943">
    <property type="entry name" value="HTH_CROC1"/>
    <property type="match status" value="1"/>
</dbReference>
<dbReference type="SUPFAM" id="SSF51182">
    <property type="entry name" value="RmlC-like cupins"/>
    <property type="match status" value="1"/>
</dbReference>
<dbReference type="Proteomes" id="UP001418796">
    <property type="component" value="Unassembled WGS sequence"/>
</dbReference>
<name>A0ABU9VHI6_9BACI</name>
<dbReference type="SMART" id="SM00530">
    <property type="entry name" value="HTH_XRE"/>
    <property type="match status" value="1"/>
</dbReference>
<dbReference type="InterPro" id="IPR013096">
    <property type="entry name" value="Cupin_2"/>
</dbReference>
<dbReference type="InterPro" id="IPR001387">
    <property type="entry name" value="Cro/C1-type_HTH"/>
</dbReference>
<dbReference type="Pfam" id="PF07883">
    <property type="entry name" value="Cupin_2"/>
    <property type="match status" value="1"/>
</dbReference>
<dbReference type="SUPFAM" id="SSF47413">
    <property type="entry name" value="lambda repressor-like DNA-binding domains"/>
    <property type="match status" value="1"/>
</dbReference>
<protein>
    <submittedName>
        <fullName evidence="3">XRE family transcriptional regulator</fullName>
    </submittedName>
</protein>